<dbReference type="Pfam" id="PF13242">
    <property type="entry name" value="Hydrolase_like"/>
    <property type="match status" value="1"/>
</dbReference>
<dbReference type="SUPFAM" id="SSF56784">
    <property type="entry name" value="HAD-like"/>
    <property type="match status" value="1"/>
</dbReference>
<dbReference type="OMA" id="WPFHDLT"/>
<dbReference type="GO" id="GO:0005737">
    <property type="term" value="C:cytoplasm"/>
    <property type="evidence" value="ECO:0007669"/>
    <property type="project" value="TreeGrafter"/>
</dbReference>
<dbReference type="InterPro" id="IPR006357">
    <property type="entry name" value="HAD-SF_hydro_IIA"/>
</dbReference>
<dbReference type="VEuPathDB" id="AmoebaDB:ACA1_119590"/>
<dbReference type="GeneID" id="14919114"/>
<gene>
    <name evidence="2" type="ORF">ACA1_119590</name>
</gene>
<dbReference type="KEGG" id="acan:ACA1_119590"/>
<accession>L8GZA9</accession>
<dbReference type="RefSeq" id="XP_004340362.1">
    <property type="nucleotide sequence ID" value="XM_004340314.1"/>
</dbReference>
<dbReference type="Proteomes" id="UP000011083">
    <property type="component" value="Unassembled WGS sequence"/>
</dbReference>
<dbReference type="STRING" id="1257118.L8GZA9"/>
<organism evidence="2 3">
    <name type="scientific">Acanthamoeba castellanii (strain ATCC 30010 / Neff)</name>
    <dbReference type="NCBI Taxonomy" id="1257118"/>
    <lineage>
        <taxon>Eukaryota</taxon>
        <taxon>Amoebozoa</taxon>
        <taxon>Discosea</taxon>
        <taxon>Longamoebia</taxon>
        <taxon>Centramoebida</taxon>
        <taxon>Acanthamoebidae</taxon>
        <taxon>Acanthamoeba</taxon>
    </lineage>
</organism>
<keyword evidence="2" id="KW-0378">Hydrolase</keyword>
<dbReference type="NCBIfam" id="TIGR01460">
    <property type="entry name" value="HAD-SF-IIA"/>
    <property type="match status" value="1"/>
</dbReference>
<keyword evidence="3" id="KW-1185">Reference proteome</keyword>
<dbReference type="InterPro" id="IPR006353">
    <property type="entry name" value="HAD-SF_hydro_IIA_CECR5"/>
</dbReference>
<evidence type="ECO:0000256" key="1">
    <source>
        <dbReference type="SAM" id="MobiDB-lite"/>
    </source>
</evidence>
<name>L8GZA9_ACACF</name>
<dbReference type="EMBL" id="KB007959">
    <property type="protein sequence ID" value="ELR18340.1"/>
    <property type="molecule type" value="Genomic_DNA"/>
</dbReference>
<evidence type="ECO:0000313" key="3">
    <source>
        <dbReference type="Proteomes" id="UP000011083"/>
    </source>
</evidence>
<dbReference type="NCBIfam" id="TIGR01456">
    <property type="entry name" value="CECR5"/>
    <property type="match status" value="1"/>
</dbReference>
<proteinExistence type="predicted"/>
<dbReference type="PANTHER" id="PTHR19288">
    <property type="entry name" value="4-NITROPHENYLPHOSPHATASE-RELATED"/>
    <property type="match status" value="1"/>
</dbReference>
<protein>
    <submittedName>
        <fullName evidence="2">HAD hydrolase, family IIA subfamily protein</fullName>
    </submittedName>
</protein>
<dbReference type="PANTHER" id="PTHR19288:SF93">
    <property type="entry name" value="FI11325P-RELATED"/>
    <property type="match status" value="1"/>
</dbReference>
<dbReference type="Pfam" id="PF13344">
    <property type="entry name" value="Hydrolase_6"/>
    <property type="match status" value="1"/>
</dbReference>
<dbReference type="Gene3D" id="3.40.50.1000">
    <property type="entry name" value="HAD superfamily/HAD-like"/>
    <property type="match status" value="2"/>
</dbReference>
<sequence>MKARLSAAVVLDVDGVLHKGYVPIPGAREALEREAARVPFIFVTNSGGESEEAKAARYRQALGWDAISPARLVQSHTPLRGLLPRFADRLVLVVASSASAAASVMTSYGFKCYTTIQEFARRHPYLYPSKTYDAPGGAEEEGLSPAGKKEEEESFDAIFILDGRIEGAAGMLEAISSEEARSDLSEHGQDEEGHLPVYLANPDLMYADQFHMPRFTNGAFHVCLAALYKSVSGKELQSVLFGKPHRTTYEYAIQLITELATQQGHTTPPQRFYAVGDNPLSDIKGANGMGWTSILGPGDNDPRHPATHVCPSITGTSLLRESGHD</sequence>
<evidence type="ECO:0000313" key="2">
    <source>
        <dbReference type="EMBL" id="ELR18340.1"/>
    </source>
</evidence>
<dbReference type="InterPro" id="IPR036412">
    <property type="entry name" value="HAD-like_sf"/>
</dbReference>
<dbReference type="InterPro" id="IPR023214">
    <property type="entry name" value="HAD_sf"/>
</dbReference>
<feature type="region of interest" description="Disordered" evidence="1">
    <location>
        <begin position="131"/>
        <end position="151"/>
    </location>
</feature>
<dbReference type="GO" id="GO:0016791">
    <property type="term" value="F:phosphatase activity"/>
    <property type="evidence" value="ECO:0007669"/>
    <property type="project" value="TreeGrafter"/>
</dbReference>
<reference evidence="2 3" key="1">
    <citation type="journal article" date="2013" name="Genome Biol.">
        <title>Genome of Acanthamoeba castellanii highlights extensive lateral gene transfer and early evolution of tyrosine kinase signaling.</title>
        <authorList>
            <person name="Clarke M."/>
            <person name="Lohan A.J."/>
            <person name="Liu B."/>
            <person name="Lagkouvardos I."/>
            <person name="Roy S."/>
            <person name="Zafar N."/>
            <person name="Bertelli C."/>
            <person name="Schilde C."/>
            <person name="Kianianmomeni A."/>
            <person name="Burglin T.R."/>
            <person name="Frech C."/>
            <person name="Turcotte B."/>
            <person name="Kopec K.O."/>
            <person name="Synnott J.M."/>
            <person name="Choo C."/>
            <person name="Paponov I."/>
            <person name="Finkler A."/>
            <person name="Soon Heng Tan C."/>
            <person name="Hutchins A.P."/>
            <person name="Weinmeier T."/>
            <person name="Rattei T."/>
            <person name="Chu J.S."/>
            <person name="Gimenez G."/>
            <person name="Irimia M."/>
            <person name="Rigden D.J."/>
            <person name="Fitzpatrick D.A."/>
            <person name="Lorenzo-Morales J."/>
            <person name="Bateman A."/>
            <person name="Chiu C.H."/>
            <person name="Tang P."/>
            <person name="Hegemann P."/>
            <person name="Fromm H."/>
            <person name="Raoult D."/>
            <person name="Greub G."/>
            <person name="Miranda-Saavedra D."/>
            <person name="Chen N."/>
            <person name="Nash P."/>
            <person name="Ginger M.L."/>
            <person name="Horn M."/>
            <person name="Schaap P."/>
            <person name="Caler L."/>
            <person name="Loftus B."/>
        </authorList>
    </citation>
    <scope>NUCLEOTIDE SEQUENCE [LARGE SCALE GENOMIC DNA]</scope>
    <source>
        <strain evidence="2 3">Neff</strain>
    </source>
</reference>
<dbReference type="AlphaFoldDB" id="L8GZA9"/>
<dbReference type="OrthoDB" id="10251048at2759"/>